<sequence>MTRLLPEWFVERINPVPDEDDLPVSTLELFFDLIFVFTVAQFTAIIAHDPLIGLLQTVLMFGFLWWMYAGYSWLTNVIPPERPARRILLLIAMAGWLVIALTIPAAFHGGGGIWIAVGLLVVVLVHGLMYLQAARAFGAVFIANLAAVASVFAAEIGPEGLWRYVFWGLASAIVWSVPIWHGQRGLRLHPAHITERHGLVVIVALGESVVAIGIGAAGLPIDADLLVAAVLGLAIGACMWWSLFVHDLPATEHALTTTMDAVKRVRKVLAGLSYAFIPVLIGILVTAAGLKKAVGHATEPLDLPASLLLSGGVALFLLGTAGLRFSMPLPGPWQRVALAAAVLVAAPLGLVNTALQLGAIVIVLVAGLEIERRVARSALKPALSE</sequence>
<reference evidence="2" key="1">
    <citation type="submission" date="2022-12" db="EMBL/GenBank/DDBJ databases">
        <title>Gycomyces niveus sp.nov.,a novel actinomycete isolated from soil in Shouguan.</title>
        <authorList>
            <person name="Yang X."/>
        </authorList>
    </citation>
    <scope>NUCLEOTIDE SEQUENCE</scope>
    <source>
        <strain evidence="2">NEAU-A15</strain>
    </source>
</reference>
<protein>
    <submittedName>
        <fullName evidence="2">Low temperature requirement protein A</fullName>
    </submittedName>
</protein>
<feature type="transmembrane region" description="Helical" evidence="1">
    <location>
        <begin position="268"/>
        <end position="290"/>
    </location>
</feature>
<dbReference type="AlphaFoldDB" id="A0A9X3SQR5"/>
<feature type="transmembrane region" description="Helical" evidence="1">
    <location>
        <begin position="198"/>
        <end position="219"/>
    </location>
</feature>
<feature type="transmembrane region" description="Helical" evidence="1">
    <location>
        <begin position="136"/>
        <end position="154"/>
    </location>
</feature>
<keyword evidence="1" id="KW-0812">Transmembrane</keyword>
<proteinExistence type="predicted"/>
<dbReference type="Proteomes" id="UP001146067">
    <property type="component" value="Unassembled WGS sequence"/>
</dbReference>
<dbReference type="PANTHER" id="PTHR36840:SF1">
    <property type="entry name" value="BLL5714 PROTEIN"/>
    <property type="match status" value="1"/>
</dbReference>
<feature type="transmembrane region" description="Helical" evidence="1">
    <location>
        <begin position="225"/>
        <end position="248"/>
    </location>
</feature>
<feature type="transmembrane region" description="Helical" evidence="1">
    <location>
        <begin position="337"/>
        <end position="366"/>
    </location>
</feature>
<dbReference type="InterPro" id="IPR010640">
    <property type="entry name" value="Low_temperature_requirement_A"/>
</dbReference>
<dbReference type="PANTHER" id="PTHR36840">
    <property type="entry name" value="BLL5714 PROTEIN"/>
    <property type="match status" value="1"/>
</dbReference>
<feature type="transmembrane region" description="Helical" evidence="1">
    <location>
        <begin position="54"/>
        <end position="75"/>
    </location>
</feature>
<feature type="transmembrane region" description="Helical" evidence="1">
    <location>
        <begin position="87"/>
        <end position="107"/>
    </location>
</feature>
<evidence type="ECO:0000313" key="2">
    <source>
        <dbReference type="EMBL" id="MDA1360461.1"/>
    </source>
</evidence>
<comment type="caution">
    <text evidence="2">The sequence shown here is derived from an EMBL/GenBank/DDBJ whole genome shotgun (WGS) entry which is preliminary data.</text>
</comment>
<keyword evidence="1" id="KW-0472">Membrane</keyword>
<feature type="transmembrane region" description="Helical" evidence="1">
    <location>
        <begin position="160"/>
        <end position="177"/>
    </location>
</feature>
<dbReference type="EMBL" id="JAPZVP010000008">
    <property type="protein sequence ID" value="MDA1360461.1"/>
    <property type="molecule type" value="Genomic_DNA"/>
</dbReference>
<feature type="transmembrane region" description="Helical" evidence="1">
    <location>
        <begin position="113"/>
        <end position="131"/>
    </location>
</feature>
<keyword evidence="3" id="KW-1185">Reference proteome</keyword>
<feature type="transmembrane region" description="Helical" evidence="1">
    <location>
        <begin position="305"/>
        <end position="325"/>
    </location>
</feature>
<accession>A0A9X3SQR5</accession>
<evidence type="ECO:0000313" key="3">
    <source>
        <dbReference type="Proteomes" id="UP001146067"/>
    </source>
</evidence>
<keyword evidence="1" id="KW-1133">Transmembrane helix</keyword>
<dbReference type="Pfam" id="PF06772">
    <property type="entry name" value="LtrA"/>
    <property type="match status" value="1"/>
</dbReference>
<gene>
    <name evidence="2" type="ORF">O1R50_12555</name>
</gene>
<organism evidence="2 3">
    <name type="scientific">Glycomyces luteolus</name>
    <dbReference type="NCBI Taxonomy" id="2670330"/>
    <lineage>
        <taxon>Bacteria</taxon>
        <taxon>Bacillati</taxon>
        <taxon>Actinomycetota</taxon>
        <taxon>Actinomycetes</taxon>
        <taxon>Glycomycetales</taxon>
        <taxon>Glycomycetaceae</taxon>
        <taxon>Glycomyces</taxon>
    </lineage>
</organism>
<dbReference type="RefSeq" id="WP_270110399.1">
    <property type="nucleotide sequence ID" value="NZ_JAPZVP010000008.1"/>
</dbReference>
<evidence type="ECO:0000256" key="1">
    <source>
        <dbReference type="SAM" id="Phobius"/>
    </source>
</evidence>
<name>A0A9X3SQR5_9ACTN</name>